<dbReference type="InterPro" id="IPR013750">
    <property type="entry name" value="GHMP_kinase_C_dom"/>
</dbReference>
<dbReference type="GO" id="GO:0005829">
    <property type="term" value="C:cytosol"/>
    <property type="evidence" value="ECO:0007669"/>
    <property type="project" value="TreeGrafter"/>
</dbReference>
<dbReference type="Proteomes" id="UP000198668">
    <property type="component" value="Unassembled WGS sequence"/>
</dbReference>
<evidence type="ECO:0000256" key="2">
    <source>
        <dbReference type="ARBA" id="ARBA00022516"/>
    </source>
</evidence>
<evidence type="ECO:0000256" key="5">
    <source>
        <dbReference type="ARBA" id="ARBA00022777"/>
    </source>
</evidence>
<reference evidence="12 13" key="1">
    <citation type="submission" date="2016-10" db="EMBL/GenBank/DDBJ databases">
        <authorList>
            <person name="de Groot N.N."/>
        </authorList>
    </citation>
    <scope>NUCLEOTIDE SEQUENCE [LARGE SCALE GENOMIC DNA]</scope>
    <source>
        <strain evidence="12 13">DSM 27630</strain>
    </source>
</reference>
<dbReference type="Pfam" id="PF08544">
    <property type="entry name" value="GHMP_kinases_C"/>
    <property type="match status" value="1"/>
</dbReference>
<sequence length="317" mass="33771">MTTMSKKGKGTATGKIILMGEHAVVHGEPSIAIPFPEAAVEAVVCPLDGPAELDCYYHQGAMSDAPITVANLITTIETTLKRLDQPLKNFKLTIQSTVPPERGMGSSAAVAVAIVRALHDYFDRALTTEDLLELVGVSEKIAHGNPSGLDAIMTSSRTPIYYIKGQPFIPFPLKIRAYLIVADTGVMGETKEAVGDVMQLLKQEPEKTQDALHRLGNLAKQAKTAIEADQPENLGQQMNEAQQLLKELTVSSERLDTFVAAALASGALGAKLTGGGRGGCMIALATEKETAEQIEQALIEAGAANTWIYKMGDEEIG</sequence>
<dbReference type="GO" id="GO:0004496">
    <property type="term" value="F:mevalonate kinase activity"/>
    <property type="evidence" value="ECO:0007669"/>
    <property type="project" value="InterPro"/>
</dbReference>
<dbReference type="AlphaFoldDB" id="A0A1I3B411"/>
<dbReference type="InterPro" id="IPR036554">
    <property type="entry name" value="GHMP_kinase_C_sf"/>
</dbReference>
<keyword evidence="1" id="KW-0963">Cytoplasm</keyword>
<feature type="domain" description="GHMP kinase C-terminal" evidence="11">
    <location>
        <begin position="224"/>
        <end position="302"/>
    </location>
</feature>
<dbReference type="Gene3D" id="3.30.230.10">
    <property type="match status" value="1"/>
</dbReference>
<dbReference type="InterPro" id="IPR006204">
    <property type="entry name" value="GHMP_kinase_N_dom"/>
</dbReference>
<dbReference type="NCBIfam" id="TIGR00549">
    <property type="entry name" value="mevalon_kin"/>
    <property type="match status" value="1"/>
</dbReference>
<organism evidence="12 13">
    <name type="scientific">Pisciglobus halotolerans</name>
    <dbReference type="NCBI Taxonomy" id="745365"/>
    <lineage>
        <taxon>Bacteria</taxon>
        <taxon>Bacillati</taxon>
        <taxon>Bacillota</taxon>
        <taxon>Bacilli</taxon>
        <taxon>Lactobacillales</taxon>
        <taxon>Carnobacteriaceae</taxon>
    </lineage>
</organism>
<keyword evidence="13" id="KW-1185">Reference proteome</keyword>
<keyword evidence="7" id="KW-0460">Magnesium</keyword>
<evidence type="ECO:0000259" key="11">
    <source>
        <dbReference type="Pfam" id="PF08544"/>
    </source>
</evidence>
<evidence type="ECO:0000256" key="6">
    <source>
        <dbReference type="ARBA" id="ARBA00022840"/>
    </source>
</evidence>
<accession>A0A1I3B411</accession>
<evidence type="ECO:0000256" key="8">
    <source>
        <dbReference type="ARBA" id="ARBA00023098"/>
    </source>
</evidence>
<dbReference type="InterPro" id="IPR014721">
    <property type="entry name" value="Ribsml_uS5_D2-typ_fold_subgr"/>
</dbReference>
<dbReference type="EMBL" id="FOQE01000003">
    <property type="protein sequence ID" value="SFH56836.1"/>
    <property type="molecule type" value="Genomic_DNA"/>
</dbReference>
<name>A0A1I3B411_9LACT</name>
<dbReference type="InterPro" id="IPR020568">
    <property type="entry name" value="Ribosomal_Su5_D2-typ_SF"/>
</dbReference>
<dbReference type="PANTHER" id="PTHR43290:SF2">
    <property type="entry name" value="MEVALONATE KINASE"/>
    <property type="match status" value="1"/>
</dbReference>
<protein>
    <submittedName>
        <fullName evidence="12">Mevalonate kinase</fullName>
    </submittedName>
</protein>
<dbReference type="SUPFAM" id="SSF55060">
    <property type="entry name" value="GHMP Kinase, C-terminal domain"/>
    <property type="match status" value="1"/>
</dbReference>
<keyword evidence="3" id="KW-0808">Transferase</keyword>
<dbReference type="Pfam" id="PF00288">
    <property type="entry name" value="GHMP_kinases_N"/>
    <property type="match status" value="1"/>
</dbReference>
<dbReference type="PANTHER" id="PTHR43290">
    <property type="entry name" value="MEVALONATE KINASE"/>
    <property type="match status" value="1"/>
</dbReference>
<dbReference type="Gene3D" id="3.30.70.890">
    <property type="entry name" value="GHMP kinase, C-terminal domain"/>
    <property type="match status" value="1"/>
</dbReference>
<keyword evidence="8" id="KW-0443">Lipid metabolism</keyword>
<evidence type="ECO:0000256" key="1">
    <source>
        <dbReference type="ARBA" id="ARBA00022490"/>
    </source>
</evidence>
<dbReference type="OrthoDB" id="9764892at2"/>
<dbReference type="GO" id="GO:0019287">
    <property type="term" value="P:isopentenyl diphosphate biosynthetic process, mevalonate pathway"/>
    <property type="evidence" value="ECO:0007669"/>
    <property type="project" value="UniProtKB-UniPathway"/>
</dbReference>
<keyword evidence="5 12" id="KW-0418">Kinase</keyword>
<keyword evidence="4" id="KW-0547">Nucleotide-binding</keyword>
<keyword evidence="2" id="KW-0444">Lipid biosynthesis</keyword>
<evidence type="ECO:0000256" key="9">
    <source>
        <dbReference type="ARBA" id="ARBA00029438"/>
    </source>
</evidence>
<comment type="pathway">
    <text evidence="9">Isoprenoid biosynthesis; isopentenyl diphosphate biosynthesis via mevalonate pathway; isopentenyl diphosphate from (R)-mevalonate: step 1/3.</text>
</comment>
<evidence type="ECO:0000259" key="10">
    <source>
        <dbReference type="Pfam" id="PF00288"/>
    </source>
</evidence>
<feature type="domain" description="GHMP kinase N-terminal" evidence="10">
    <location>
        <begin position="76"/>
        <end position="152"/>
    </location>
</feature>
<keyword evidence="6" id="KW-0067">ATP-binding</keyword>
<dbReference type="UniPathway" id="UPA00057">
    <property type="reaction ID" value="UER00098"/>
</dbReference>
<evidence type="ECO:0000313" key="12">
    <source>
        <dbReference type="EMBL" id="SFH56836.1"/>
    </source>
</evidence>
<evidence type="ECO:0000313" key="13">
    <source>
        <dbReference type="Proteomes" id="UP000198668"/>
    </source>
</evidence>
<evidence type="ECO:0000256" key="7">
    <source>
        <dbReference type="ARBA" id="ARBA00022842"/>
    </source>
</evidence>
<dbReference type="SUPFAM" id="SSF54211">
    <property type="entry name" value="Ribosomal protein S5 domain 2-like"/>
    <property type="match status" value="1"/>
</dbReference>
<dbReference type="GO" id="GO:0005524">
    <property type="term" value="F:ATP binding"/>
    <property type="evidence" value="ECO:0007669"/>
    <property type="project" value="UniProtKB-KW"/>
</dbReference>
<evidence type="ECO:0000256" key="4">
    <source>
        <dbReference type="ARBA" id="ARBA00022741"/>
    </source>
</evidence>
<dbReference type="PRINTS" id="PR00959">
    <property type="entry name" value="MEVGALKINASE"/>
</dbReference>
<dbReference type="InterPro" id="IPR006205">
    <property type="entry name" value="Mev_gal_kin"/>
</dbReference>
<proteinExistence type="predicted"/>
<gene>
    <name evidence="12" type="ORF">SAMN04489868_103103</name>
</gene>
<evidence type="ECO:0000256" key="3">
    <source>
        <dbReference type="ARBA" id="ARBA00022679"/>
    </source>
</evidence>